<feature type="region of interest" description="Disordered" evidence="2">
    <location>
        <begin position="826"/>
        <end position="897"/>
    </location>
</feature>
<feature type="region of interest" description="Disordered" evidence="2">
    <location>
        <begin position="1890"/>
        <end position="1920"/>
    </location>
</feature>
<protein>
    <recommendedName>
        <fullName evidence="5">S phase cyclin A-associated protein in the endoplasmic reticulum N-terminal domain-containing protein</fullName>
    </recommendedName>
</protein>
<sequence length="2007" mass="206950">MASRIGELSRSNGCHGPTYNLTSTSSRRELGSQGGRGSGQTAESGELGADSGWHVVDARNGRHGRSWQKLFKQLTKLLDDIYLTCELDCSLAHVATMTEYLEASAGDFAELHSQLESVVSPSGQKVAWEVRACRRTSNRSPRIVGTSYGNGGGSNAREHGHFTANAAMAAASSTAPAIASGDGVPALAPESWQAAVAAAAGNTRQPTAFTRTSALLRVRRAVSCSSAPDGSGGRMLTAAALVGCASSEGGGLGEIAGGTAAVWLPGPGSGPVQESDNTVPPQFRAADADGGNPWRGKVNWNELFARQHQSQHQKQQAHPGTPQATQLGTGTVAAPAPAAGGDGTGDGGGFRLGTALPPPRLKTSAASGGGGAGGSFVGSESCFSPSGGPPSPPDSLYHKMLSSPSRKLSPSEVRRASEERQARAEKARQAMVEEKLARLAQANQSRQTVKSMLEERAGAIAAKVDSKIARSAELRQAHLAERVQKAVEETKKVAEVAFINQMLEQDKKLALQEKLEEGESRRRQALEALQQRGKGAAAAVGEAQERRKMLEAERREQLFDRQRRKMAAQAKLEEERRAAAAAREAASRAQRAAAAQAAEARQRLRDVLSVRIEERLREAAARRAQHLELIKERAALGKDLYERRTMDGNATSPRSPQSRYTRPPSPEVASASAGGHQLLPPPPLVRPATPPGSGASARPWHSGASATAGAGGAATASIGSGAQLPCSPSGLHSSTSHATLTADGSSCPSPLRSSDRSITLSADPRRRLKGMRRRVCKSLARLEAARPDYTEPIHLQTLLEGADGRELVLGWAQLVEAALRDTATAAAADSAATTAGKAGRRKGAREPATAPAAAVSAAATGLTASGGNDSSTITRGSSGGGKGSSAGPTGSSGGAVTSGGTTIGLEAAVAAASVKHLLQRVHTDLGGRSKGIALHAARPSGLLTALAELLTAPTAAAASHPPQTSVQLMELLALLVTSTPYNAAWLLARSGASSLTGLVRCGMRALDRYNGLAADEVWEEPPEARYLAALLQTLACLCRTPFADQPSLPAQQEELVAYVVACGLIHRSTELFSLFDQPAANDTAPIPGYVLQCLALLEAITGGPRRRSPAAGLTIQKRWLPQAANGAAIALAFQETSMAGLPSLLTAVLLRAAPSCTPAEARPERLPPNFVEAAACVMRVLNNIARLDLVAAQSSLGASDLRVVFFHLVGFLLSYCTNQWPMGRGVEPAIRAALNAAASGSGGVSVLGGVAMPGTASPVAGPAVRLGGSGGGARGSPAGGPSVSPPLSPPAAPPANTGLVQLLNEVLLLIGFYGVLQPANQDVLLWGKSPTILQRLAEVPFPYFVEQQLYQVLMPTLLSVCYGSERACATLAQHMDLHLLQSYVQTMIRQLHLISPPSANEAEQQGVAAEQDREQASAGATHGAAVIEIETQDPSSSLHDTDASAVEMTGPAPLSPRRQLLQDLPTTAPGMSGGGVGVSSRGNPAHSLADGAHSPGSNSNSHSGEAGGAAVLTAECDMFELPPPTADRYSLLQRFPPELLPQVLAFLERQMPGAVDRANLVESSLAAAVAAAAAVGRLTAAPPQLSSSPLAVLATEGRNKKAASKKAAAAAAAAPAVPATAIQDSKDAQLPLHPHPPAEAAASVTIVESTITSSGGPVWCALERDFEGKVVAAPSDAGGYPAGTRGPRGAIPPDDANVLTPNGKTGSVVIDVVEDAASGITTDSQPPSNGAGAGGTASSGRGGSSGGSLGYGHQFRRFLDVADVPVPFVMGAVRRQRMFEAAAAAVAEVSGGGGGSGSLDASNCARSYVSELSFGGYLTPSLHGDSRDGEPRSPGEDERMALDEFDLEQYEQQRLDEQQQLDEQDVLLLDEPCVDGGGAGSRSKASLLAAMTGRKPTASSDGGKSGDERRSSSPPDLGAGLLLAAKKAKGHVDRHVLECEPPPGERPGSKCVVPESTVVVMDAWWRRIGYEFGGAGNGSNSESVPDEADREGVASMHDSPPLSPSAM</sequence>
<evidence type="ECO:0000313" key="3">
    <source>
        <dbReference type="EMBL" id="GLI68003.1"/>
    </source>
</evidence>
<feature type="compositionally biased region" description="Gly residues" evidence="2">
    <location>
        <begin position="1269"/>
        <end position="1278"/>
    </location>
</feature>
<evidence type="ECO:0000256" key="2">
    <source>
        <dbReference type="SAM" id="MobiDB-lite"/>
    </source>
</evidence>
<feature type="region of interest" description="Disordered" evidence="2">
    <location>
        <begin position="1972"/>
        <end position="2007"/>
    </location>
</feature>
<name>A0ABQ5SEX4_9CHLO</name>
<feature type="region of interest" description="Disordered" evidence="2">
    <location>
        <begin position="1677"/>
        <end position="1701"/>
    </location>
</feature>
<feature type="compositionally biased region" description="Basic and acidic residues" evidence="2">
    <location>
        <begin position="412"/>
        <end position="422"/>
    </location>
</feature>
<dbReference type="PANTHER" id="PTHR31434">
    <property type="entry name" value="S PHASE CYCLIN A-ASSOCIATED PROTEIN IN THE ENDOPLASMIC RETICULUM"/>
    <property type="match status" value="1"/>
</dbReference>
<evidence type="ECO:0000256" key="1">
    <source>
        <dbReference type="SAM" id="Coils"/>
    </source>
</evidence>
<gene>
    <name evidence="3" type="ORF">VaNZ11_012325</name>
</gene>
<dbReference type="PANTHER" id="PTHR31434:SF2">
    <property type="entry name" value="S PHASE CYCLIN A-ASSOCIATED PROTEIN IN THE ENDOPLASMIC RETICULUM"/>
    <property type="match status" value="1"/>
</dbReference>
<feature type="region of interest" description="Disordered" evidence="2">
    <location>
        <begin position="641"/>
        <end position="766"/>
    </location>
</feature>
<evidence type="ECO:0008006" key="5">
    <source>
        <dbReference type="Google" id="ProtNLM"/>
    </source>
</evidence>
<feature type="region of interest" description="Disordered" evidence="2">
    <location>
        <begin position="264"/>
        <end position="422"/>
    </location>
</feature>
<reference evidence="3 4" key="1">
    <citation type="journal article" date="2023" name="IScience">
        <title>Expanded male sex-determining region conserved during the evolution of homothallism in the green alga Volvox.</title>
        <authorList>
            <person name="Yamamoto K."/>
            <person name="Matsuzaki R."/>
            <person name="Mahakham W."/>
            <person name="Heman W."/>
            <person name="Sekimoto H."/>
            <person name="Kawachi M."/>
            <person name="Minakuchi Y."/>
            <person name="Toyoda A."/>
            <person name="Nozaki H."/>
        </authorList>
    </citation>
    <scope>NUCLEOTIDE SEQUENCE [LARGE SCALE GENOMIC DNA]</scope>
    <source>
        <strain evidence="3 4">NIES-4468</strain>
    </source>
</reference>
<feature type="region of interest" description="Disordered" evidence="2">
    <location>
        <begin position="1"/>
        <end position="50"/>
    </location>
</feature>
<feature type="region of interest" description="Disordered" evidence="2">
    <location>
        <begin position="1269"/>
        <end position="1291"/>
    </location>
</feature>
<keyword evidence="4" id="KW-1185">Reference proteome</keyword>
<feature type="compositionally biased region" description="Polar residues" evidence="2">
    <location>
        <begin position="648"/>
        <end position="660"/>
    </location>
</feature>
<feature type="compositionally biased region" description="Gly residues" evidence="2">
    <location>
        <begin position="367"/>
        <end position="376"/>
    </location>
</feature>
<organism evidence="3 4">
    <name type="scientific">Volvox africanus</name>
    <dbReference type="NCBI Taxonomy" id="51714"/>
    <lineage>
        <taxon>Eukaryota</taxon>
        <taxon>Viridiplantae</taxon>
        <taxon>Chlorophyta</taxon>
        <taxon>core chlorophytes</taxon>
        <taxon>Chlorophyceae</taxon>
        <taxon>CS clade</taxon>
        <taxon>Chlamydomonadales</taxon>
        <taxon>Volvocaceae</taxon>
        <taxon>Volvox</taxon>
    </lineage>
</organism>
<proteinExistence type="predicted"/>
<feature type="compositionally biased region" description="Gly residues" evidence="2">
    <location>
        <begin position="340"/>
        <end position="351"/>
    </location>
</feature>
<comment type="caution">
    <text evidence="3">The sequence shown here is derived from an EMBL/GenBank/DDBJ whole genome shotgun (WGS) entry which is preliminary data.</text>
</comment>
<dbReference type="Proteomes" id="UP001165090">
    <property type="component" value="Unassembled WGS sequence"/>
</dbReference>
<feature type="compositionally biased region" description="Low complexity" evidence="2">
    <location>
        <begin position="1493"/>
        <end position="1504"/>
    </location>
</feature>
<feature type="compositionally biased region" description="Pro residues" evidence="2">
    <location>
        <begin position="679"/>
        <end position="690"/>
    </location>
</feature>
<evidence type="ECO:0000313" key="4">
    <source>
        <dbReference type="Proteomes" id="UP001165090"/>
    </source>
</evidence>
<feature type="compositionally biased region" description="Low complexity" evidence="2">
    <location>
        <begin position="702"/>
        <end position="722"/>
    </location>
</feature>
<feature type="coiled-coil region" evidence="1">
    <location>
        <begin position="565"/>
        <end position="592"/>
    </location>
</feature>
<feature type="compositionally biased region" description="Gly residues" evidence="2">
    <location>
        <begin position="1731"/>
        <end position="1745"/>
    </location>
</feature>
<feature type="compositionally biased region" description="Low complexity" evidence="2">
    <location>
        <begin position="847"/>
        <end position="876"/>
    </location>
</feature>
<feature type="region of interest" description="Disordered" evidence="2">
    <location>
        <begin position="1399"/>
        <end position="1506"/>
    </location>
</feature>
<keyword evidence="1" id="KW-0175">Coiled coil</keyword>
<feature type="region of interest" description="Disordered" evidence="2">
    <location>
        <begin position="1719"/>
        <end position="1745"/>
    </location>
</feature>
<accession>A0ABQ5SEX4</accession>
<feature type="compositionally biased region" description="Low complexity" evidence="2">
    <location>
        <begin position="307"/>
        <end position="318"/>
    </location>
</feature>
<feature type="compositionally biased region" description="Polar residues" evidence="2">
    <location>
        <begin position="730"/>
        <end position="760"/>
    </location>
</feature>
<feature type="compositionally biased region" description="Low complexity" evidence="2">
    <location>
        <begin position="328"/>
        <end position="339"/>
    </location>
</feature>
<dbReference type="EMBL" id="BSDZ01000079">
    <property type="protein sequence ID" value="GLI68003.1"/>
    <property type="molecule type" value="Genomic_DNA"/>
</dbReference>
<feature type="compositionally biased region" description="Gly residues" evidence="2">
    <location>
        <begin position="877"/>
        <end position="897"/>
    </location>
</feature>
<feature type="compositionally biased region" description="Low complexity" evidence="2">
    <location>
        <begin position="826"/>
        <end position="837"/>
    </location>
</feature>